<accession>A0ACC0EDN3</accession>
<name>A0ACC0EDN3_9BASI</name>
<organism evidence="1 2">
    <name type="scientific">Puccinia striiformis f. sp. tritici</name>
    <dbReference type="NCBI Taxonomy" id="168172"/>
    <lineage>
        <taxon>Eukaryota</taxon>
        <taxon>Fungi</taxon>
        <taxon>Dikarya</taxon>
        <taxon>Basidiomycota</taxon>
        <taxon>Pucciniomycotina</taxon>
        <taxon>Pucciniomycetes</taxon>
        <taxon>Pucciniales</taxon>
        <taxon>Pucciniaceae</taxon>
        <taxon>Puccinia</taxon>
    </lineage>
</organism>
<proteinExistence type="predicted"/>
<sequence>MNSSFNILLKLALLGSFISLPGALAACVAPVPVFACQASNGNGFGHPVGDGCPGGYTAVCCDKDPFSRSNGRLGCALA</sequence>
<comment type="caution">
    <text evidence="1">The sequence shown here is derived from an EMBL/GenBank/DDBJ whole genome shotgun (WGS) entry which is preliminary data.</text>
</comment>
<reference evidence="2" key="1">
    <citation type="journal article" date="2018" name="BMC Genomics">
        <title>Genomic insights into host adaptation between the wheat stripe rust pathogen (Puccinia striiformis f. sp. tritici) and the barley stripe rust pathogen (Puccinia striiformis f. sp. hordei).</title>
        <authorList>
            <person name="Xia C."/>
            <person name="Wang M."/>
            <person name="Yin C."/>
            <person name="Cornejo O.E."/>
            <person name="Hulbert S.H."/>
            <person name="Chen X."/>
        </authorList>
    </citation>
    <scope>NUCLEOTIDE SEQUENCE [LARGE SCALE GENOMIC DNA]</scope>
    <source>
        <strain evidence="2">93-210</strain>
    </source>
</reference>
<reference evidence="1 2" key="3">
    <citation type="journal article" date="2022" name="Microbiol. Spectr.">
        <title>Folding features and dynamics of 3D genome architecture in plant fungal pathogens.</title>
        <authorList>
            <person name="Xia C."/>
        </authorList>
    </citation>
    <scope>NUCLEOTIDE SEQUENCE [LARGE SCALE GENOMIC DNA]</scope>
    <source>
        <strain evidence="1 2">93-210</strain>
    </source>
</reference>
<evidence type="ECO:0000313" key="1">
    <source>
        <dbReference type="EMBL" id="KAI7951663.1"/>
    </source>
</evidence>
<dbReference type="EMBL" id="CM045871">
    <property type="protein sequence ID" value="KAI7951663.1"/>
    <property type="molecule type" value="Genomic_DNA"/>
</dbReference>
<dbReference type="Proteomes" id="UP001060170">
    <property type="component" value="Chromosome 7"/>
</dbReference>
<protein>
    <submittedName>
        <fullName evidence="1">Uncharacterized protein</fullName>
    </submittedName>
</protein>
<reference evidence="2" key="2">
    <citation type="journal article" date="2018" name="Mol. Plant Microbe Interact.">
        <title>Genome sequence resources for the wheat stripe rust pathogen (Puccinia striiformis f. sp. tritici) and the barley stripe rust pathogen (Puccinia striiformis f. sp. hordei).</title>
        <authorList>
            <person name="Xia C."/>
            <person name="Wang M."/>
            <person name="Yin C."/>
            <person name="Cornejo O.E."/>
            <person name="Hulbert S.H."/>
            <person name="Chen X."/>
        </authorList>
    </citation>
    <scope>NUCLEOTIDE SEQUENCE [LARGE SCALE GENOMIC DNA]</scope>
    <source>
        <strain evidence="2">93-210</strain>
    </source>
</reference>
<gene>
    <name evidence="1" type="ORF">MJO28_007347</name>
</gene>
<evidence type="ECO:0000313" key="2">
    <source>
        <dbReference type="Proteomes" id="UP001060170"/>
    </source>
</evidence>
<keyword evidence="2" id="KW-1185">Reference proteome</keyword>